<dbReference type="SUPFAM" id="SSF55120">
    <property type="entry name" value="Pseudouridine synthase"/>
    <property type="match status" value="1"/>
</dbReference>
<gene>
    <name evidence="5" type="ORF">METZ01_LOCUS97846</name>
</gene>
<accession>A0A381VXQ2</accession>
<dbReference type="PANTHER" id="PTHR11142:SF0">
    <property type="entry name" value="TRNA PSEUDOURIDINE SYNTHASE-LIKE 1"/>
    <property type="match status" value="1"/>
</dbReference>
<evidence type="ECO:0000259" key="4">
    <source>
        <dbReference type="Pfam" id="PF01416"/>
    </source>
</evidence>
<evidence type="ECO:0000256" key="3">
    <source>
        <dbReference type="ARBA" id="ARBA00023235"/>
    </source>
</evidence>
<keyword evidence="2" id="KW-0819">tRNA processing</keyword>
<evidence type="ECO:0000256" key="1">
    <source>
        <dbReference type="ARBA" id="ARBA00009375"/>
    </source>
</evidence>
<name>A0A381VXQ2_9ZZZZ</name>
<protein>
    <recommendedName>
        <fullName evidence="4">Pseudouridine synthase I TruA alpha/beta domain-containing protein</fullName>
    </recommendedName>
</protein>
<organism evidence="5">
    <name type="scientific">marine metagenome</name>
    <dbReference type="NCBI Taxonomy" id="408172"/>
    <lineage>
        <taxon>unclassified sequences</taxon>
        <taxon>metagenomes</taxon>
        <taxon>ecological metagenomes</taxon>
    </lineage>
</organism>
<feature type="domain" description="Pseudouridine synthase I TruA alpha/beta" evidence="4">
    <location>
        <begin position="144"/>
        <end position="246"/>
    </location>
</feature>
<dbReference type="NCBIfam" id="TIGR00071">
    <property type="entry name" value="hisT_truA"/>
    <property type="match status" value="1"/>
</dbReference>
<dbReference type="GO" id="GO:0009982">
    <property type="term" value="F:pseudouridine synthase activity"/>
    <property type="evidence" value="ECO:0007669"/>
    <property type="project" value="InterPro"/>
</dbReference>
<dbReference type="GO" id="GO:0003723">
    <property type="term" value="F:RNA binding"/>
    <property type="evidence" value="ECO:0007669"/>
    <property type="project" value="InterPro"/>
</dbReference>
<proteinExistence type="inferred from homology"/>
<sequence length="254" mass="27978">MPRYKLTLEYDGGDFVGWQRQSNGYAVQQAVEEAVQGFSGAVVTVHGAGRTDAGVHAIGQVAHFDLDHEFSGDKVRDALNFHLRPNAIVVTAAQIVLANFDSRLSAIARHYLYRMTDRRPPLALRRGHVWHARGPLDADAMHLAAQGMLGKHDFTTFRAVQCQATSPIKTLDVLDVSRQDDEIHVWCIARSFLHHQVRSIVGSLHNVGLGKWTAQDLRDALEARDRSCCGPVAPAEGLYLATVDYPIAAVPPKD</sequence>
<dbReference type="Pfam" id="PF01416">
    <property type="entry name" value="PseudoU_synth_1"/>
    <property type="match status" value="2"/>
</dbReference>
<dbReference type="InterPro" id="IPR001406">
    <property type="entry name" value="PsdUridine_synth_TruA"/>
</dbReference>
<dbReference type="FunFam" id="3.30.70.580:FF:000001">
    <property type="entry name" value="tRNA pseudouridine synthase A"/>
    <property type="match status" value="1"/>
</dbReference>
<dbReference type="Gene3D" id="3.30.70.660">
    <property type="entry name" value="Pseudouridine synthase I, catalytic domain, C-terminal subdomain"/>
    <property type="match status" value="1"/>
</dbReference>
<dbReference type="PANTHER" id="PTHR11142">
    <property type="entry name" value="PSEUDOURIDYLATE SYNTHASE"/>
    <property type="match status" value="1"/>
</dbReference>
<dbReference type="Gene3D" id="3.30.70.580">
    <property type="entry name" value="Pseudouridine synthase I, catalytic domain, N-terminal subdomain"/>
    <property type="match status" value="1"/>
</dbReference>
<feature type="domain" description="Pseudouridine synthase I TruA alpha/beta" evidence="4">
    <location>
        <begin position="9"/>
        <end position="101"/>
    </location>
</feature>
<dbReference type="HAMAP" id="MF_00171">
    <property type="entry name" value="TruA"/>
    <property type="match status" value="1"/>
</dbReference>
<evidence type="ECO:0000256" key="2">
    <source>
        <dbReference type="ARBA" id="ARBA00022694"/>
    </source>
</evidence>
<evidence type="ECO:0000313" key="5">
    <source>
        <dbReference type="EMBL" id="SVA44992.1"/>
    </source>
</evidence>
<reference evidence="5" key="1">
    <citation type="submission" date="2018-05" db="EMBL/GenBank/DDBJ databases">
        <authorList>
            <person name="Lanie J.A."/>
            <person name="Ng W.-L."/>
            <person name="Kazmierczak K.M."/>
            <person name="Andrzejewski T.M."/>
            <person name="Davidsen T.M."/>
            <person name="Wayne K.J."/>
            <person name="Tettelin H."/>
            <person name="Glass J.I."/>
            <person name="Rusch D."/>
            <person name="Podicherti R."/>
            <person name="Tsui H.-C.T."/>
            <person name="Winkler M.E."/>
        </authorList>
    </citation>
    <scope>NUCLEOTIDE SEQUENCE</scope>
</reference>
<dbReference type="InterPro" id="IPR020097">
    <property type="entry name" value="PsdUridine_synth_TruA_a/b_dom"/>
</dbReference>
<comment type="similarity">
    <text evidence="1">Belongs to the tRNA pseudouridine synthase TruA family.</text>
</comment>
<dbReference type="EMBL" id="UINC01010080">
    <property type="protein sequence ID" value="SVA44992.1"/>
    <property type="molecule type" value="Genomic_DNA"/>
</dbReference>
<dbReference type="InterPro" id="IPR020094">
    <property type="entry name" value="TruA/RsuA/RluB/E/F_N"/>
</dbReference>
<dbReference type="InterPro" id="IPR020103">
    <property type="entry name" value="PsdUridine_synth_cat_dom_sf"/>
</dbReference>
<dbReference type="InterPro" id="IPR020095">
    <property type="entry name" value="PsdUridine_synth_TruA_C"/>
</dbReference>
<dbReference type="AlphaFoldDB" id="A0A381VXQ2"/>
<dbReference type="CDD" id="cd02570">
    <property type="entry name" value="PseudoU_synth_EcTruA"/>
    <property type="match status" value="1"/>
</dbReference>
<keyword evidence="3" id="KW-0413">Isomerase</keyword>
<dbReference type="GO" id="GO:0031119">
    <property type="term" value="P:tRNA pseudouridine synthesis"/>
    <property type="evidence" value="ECO:0007669"/>
    <property type="project" value="TreeGrafter"/>
</dbReference>
<dbReference type="PIRSF" id="PIRSF001430">
    <property type="entry name" value="tRNA_psdUrid_synth"/>
    <property type="match status" value="1"/>
</dbReference>